<dbReference type="EMBL" id="CACVBS010000046">
    <property type="protein sequence ID" value="CAA7265087.1"/>
    <property type="molecule type" value="Genomic_DNA"/>
</dbReference>
<organism evidence="1 2">
    <name type="scientific">Cyclocybe aegerita</name>
    <name type="common">Black poplar mushroom</name>
    <name type="synonym">Agrocybe aegerita</name>
    <dbReference type="NCBI Taxonomy" id="1973307"/>
    <lineage>
        <taxon>Eukaryota</taxon>
        <taxon>Fungi</taxon>
        <taxon>Dikarya</taxon>
        <taxon>Basidiomycota</taxon>
        <taxon>Agaricomycotina</taxon>
        <taxon>Agaricomycetes</taxon>
        <taxon>Agaricomycetidae</taxon>
        <taxon>Agaricales</taxon>
        <taxon>Agaricineae</taxon>
        <taxon>Bolbitiaceae</taxon>
        <taxon>Cyclocybe</taxon>
    </lineage>
</organism>
<keyword evidence="2" id="KW-1185">Reference proteome</keyword>
<sequence length="115" mass="13149">MKQVNCHEFFFPANPPCALSNKHHLITLPDPPSCAEVFKIMITRPGFDHAWRVPVEVGFQMRLSERGERVIKNLKKSVGIVNKEAVLVRFLWHERRSRKSTTTFSCIESASANCP</sequence>
<accession>A0A8S0WL57</accession>
<dbReference type="Proteomes" id="UP000467700">
    <property type="component" value="Unassembled WGS sequence"/>
</dbReference>
<dbReference type="AlphaFoldDB" id="A0A8S0WL57"/>
<proteinExistence type="predicted"/>
<reference evidence="1 2" key="1">
    <citation type="submission" date="2020-01" db="EMBL/GenBank/DDBJ databases">
        <authorList>
            <person name="Gupta K D."/>
        </authorList>
    </citation>
    <scope>NUCLEOTIDE SEQUENCE [LARGE SCALE GENOMIC DNA]</scope>
</reference>
<comment type="caution">
    <text evidence="1">The sequence shown here is derived from an EMBL/GenBank/DDBJ whole genome shotgun (WGS) entry which is preliminary data.</text>
</comment>
<gene>
    <name evidence="1" type="ORF">AAE3_LOCUS7102</name>
</gene>
<name>A0A8S0WL57_CYCAE</name>
<evidence type="ECO:0000313" key="2">
    <source>
        <dbReference type="Proteomes" id="UP000467700"/>
    </source>
</evidence>
<protein>
    <submittedName>
        <fullName evidence="1">Uncharacterized protein</fullName>
    </submittedName>
</protein>
<evidence type="ECO:0000313" key="1">
    <source>
        <dbReference type="EMBL" id="CAA7265087.1"/>
    </source>
</evidence>